<evidence type="ECO:0000313" key="1">
    <source>
        <dbReference type="EMBL" id="CAG8798668.1"/>
    </source>
</evidence>
<gene>
    <name evidence="1" type="ORF">SPELUC_LOCUS17858</name>
</gene>
<feature type="non-terminal residue" evidence="1">
    <location>
        <position position="43"/>
    </location>
</feature>
<protein>
    <submittedName>
        <fullName evidence="1">15882_t:CDS:1</fullName>
    </submittedName>
</protein>
<accession>A0ACA9RKL5</accession>
<dbReference type="Proteomes" id="UP000789366">
    <property type="component" value="Unassembled WGS sequence"/>
</dbReference>
<reference evidence="1" key="1">
    <citation type="submission" date="2021-06" db="EMBL/GenBank/DDBJ databases">
        <authorList>
            <person name="Kallberg Y."/>
            <person name="Tangrot J."/>
            <person name="Rosling A."/>
        </authorList>
    </citation>
    <scope>NUCLEOTIDE SEQUENCE</scope>
    <source>
        <strain evidence="1">28 12/20/2015</strain>
    </source>
</reference>
<comment type="caution">
    <text evidence="1">The sequence shown here is derived from an EMBL/GenBank/DDBJ whole genome shotgun (WGS) entry which is preliminary data.</text>
</comment>
<organism evidence="1 2">
    <name type="scientific">Cetraspora pellucida</name>
    <dbReference type="NCBI Taxonomy" id="1433469"/>
    <lineage>
        <taxon>Eukaryota</taxon>
        <taxon>Fungi</taxon>
        <taxon>Fungi incertae sedis</taxon>
        <taxon>Mucoromycota</taxon>
        <taxon>Glomeromycotina</taxon>
        <taxon>Glomeromycetes</taxon>
        <taxon>Diversisporales</taxon>
        <taxon>Gigasporaceae</taxon>
        <taxon>Cetraspora</taxon>
    </lineage>
</organism>
<dbReference type="EMBL" id="CAJVPW010077265">
    <property type="protein sequence ID" value="CAG8798668.1"/>
    <property type="molecule type" value="Genomic_DNA"/>
</dbReference>
<keyword evidence="2" id="KW-1185">Reference proteome</keyword>
<sequence length="43" mass="4751">MSQQPISKNGIHAIRNGTAKEHINPREISSATDAAKRDILPKR</sequence>
<proteinExistence type="predicted"/>
<name>A0ACA9RKL5_9GLOM</name>
<evidence type="ECO:0000313" key="2">
    <source>
        <dbReference type="Proteomes" id="UP000789366"/>
    </source>
</evidence>